<accession>A0A8S4R7F2</accession>
<name>A0A8S4R7F2_9NEOP</name>
<evidence type="ECO:0000313" key="3">
    <source>
        <dbReference type="Proteomes" id="UP000838756"/>
    </source>
</evidence>
<evidence type="ECO:0000259" key="1">
    <source>
        <dbReference type="PROSITE" id="PS51029"/>
    </source>
</evidence>
<dbReference type="InterPro" id="IPR006578">
    <property type="entry name" value="MADF-dom"/>
</dbReference>
<dbReference type="GO" id="GO:0005634">
    <property type="term" value="C:nucleus"/>
    <property type="evidence" value="ECO:0007669"/>
    <property type="project" value="TreeGrafter"/>
</dbReference>
<dbReference type="AlphaFoldDB" id="A0A8S4R7F2"/>
<dbReference type="Pfam" id="PF10545">
    <property type="entry name" value="MADF_DNA_bdg"/>
    <property type="match status" value="1"/>
</dbReference>
<proteinExistence type="predicted"/>
<dbReference type="GO" id="GO:0006357">
    <property type="term" value="P:regulation of transcription by RNA polymerase II"/>
    <property type="evidence" value="ECO:0007669"/>
    <property type="project" value="TreeGrafter"/>
</dbReference>
<dbReference type="PROSITE" id="PS51029">
    <property type="entry name" value="MADF"/>
    <property type="match status" value="1"/>
</dbReference>
<dbReference type="EMBL" id="CAKXAJ010024911">
    <property type="protein sequence ID" value="CAH2232610.1"/>
    <property type="molecule type" value="Genomic_DNA"/>
</dbReference>
<keyword evidence="3" id="KW-1185">Reference proteome</keyword>
<gene>
    <name evidence="2" type="primary">jg14804</name>
    <name evidence="2" type="ORF">PAEG_LOCUS10839</name>
</gene>
<dbReference type="Proteomes" id="UP000838756">
    <property type="component" value="Unassembled WGS sequence"/>
</dbReference>
<sequence>MSNLNDDMRLNIEFVKEVERYPCLYNVHDGEYSNKESVDKAWKEIGERFRGLSGNDLKIKWRSVRSSFSRSFRTKKEYYLGPYLNFLLPFSKSRYIDDSFVEIVKNESENYKLDDDSSRSSSECVLEIVETKCEEEDDEFREQNGNIQVSTLPELKEGQSRGIRKKGSRVKRACWHASEWGSASKSLNPRARRSEGIIGLRAPHVRPNHGSGDDWSERVTDGPRLRAHVRMTSEVEDLVFAGEDAVQRLIVCSDREH</sequence>
<organism evidence="2 3">
    <name type="scientific">Pararge aegeria aegeria</name>
    <dbReference type="NCBI Taxonomy" id="348720"/>
    <lineage>
        <taxon>Eukaryota</taxon>
        <taxon>Metazoa</taxon>
        <taxon>Ecdysozoa</taxon>
        <taxon>Arthropoda</taxon>
        <taxon>Hexapoda</taxon>
        <taxon>Insecta</taxon>
        <taxon>Pterygota</taxon>
        <taxon>Neoptera</taxon>
        <taxon>Endopterygota</taxon>
        <taxon>Lepidoptera</taxon>
        <taxon>Glossata</taxon>
        <taxon>Ditrysia</taxon>
        <taxon>Papilionoidea</taxon>
        <taxon>Nymphalidae</taxon>
        <taxon>Satyrinae</taxon>
        <taxon>Satyrini</taxon>
        <taxon>Parargina</taxon>
        <taxon>Pararge</taxon>
    </lineage>
</organism>
<comment type="caution">
    <text evidence="2">The sequence shown here is derived from an EMBL/GenBank/DDBJ whole genome shotgun (WGS) entry which is preliminary data.</text>
</comment>
<dbReference type="OrthoDB" id="5984255at2759"/>
<dbReference type="InterPro" id="IPR039353">
    <property type="entry name" value="TF_Adf1"/>
</dbReference>
<evidence type="ECO:0000313" key="2">
    <source>
        <dbReference type="EMBL" id="CAH2232610.1"/>
    </source>
</evidence>
<dbReference type="PANTHER" id="PTHR12243">
    <property type="entry name" value="MADF DOMAIN TRANSCRIPTION FACTOR"/>
    <property type="match status" value="1"/>
</dbReference>
<protein>
    <submittedName>
        <fullName evidence="2">Jg14804 protein</fullName>
    </submittedName>
</protein>
<feature type="domain" description="MADF" evidence="1">
    <location>
        <begin position="13"/>
        <end position="101"/>
    </location>
</feature>
<dbReference type="PANTHER" id="PTHR12243:SF60">
    <property type="entry name" value="SI:CH211-15D5.12-RELATED"/>
    <property type="match status" value="1"/>
</dbReference>
<dbReference type="SMART" id="SM00595">
    <property type="entry name" value="MADF"/>
    <property type="match status" value="1"/>
</dbReference>
<dbReference type="GO" id="GO:0005667">
    <property type="term" value="C:transcription regulator complex"/>
    <property type="evidence" value="ECO:0007669"/>
    <property type="project" value="TreeGrafter"/>
</dbReference>
<reference evidence="2" key="1">
    <citation type="submission" date="2022-03" db="EMBL/GenBank/DDBJ databases">
        <authorList>
            <person name="Lindestad O."/>
        </authorList>
    </citation>
    <scope>NUCLEOTIDE SEQUENCE</scope>
</reference>